<feature type="transmembrane region" description="Helical" evidence="1">
    <location>
        <begin position="66"/>
        <end position="85"/>
    </location>
</feature>
<reference evidence="2 3" key="1">
    <citation type="journal article" date="2014" name="J. Biotechnol.">
        <title>Complete genome sequence of the actinobacterium Actinoplanes friuliensis HAG 010964, producer of the lipopeptide antibiotic friulimycin.</title>
        <authorList>
            <person name="Ruckert C."/>
            <person name="Szczepanowski R."/>
            <person name="Albersmeier A."/>
            <person name="Goesmann A."/>
            <person name="Fischer N."/>
            <person name="Steinkamper A."/>
            <person name="Puhler A."/>
            <person name="Biener R."/>
            <person name="Schwartz D."/>
            <person name="Kalinowski J."/>
        </authorList>
    </citation>
    <scope>NUCLEOTIDE SEQUENCE [LARGE SCALE GENOMIC DNA]</scope>
    <source>
        <strain evidence="2 3">DSM 7358</strain>
    </source>
</reference>
<evidence type="ECO:0000313" key="2">
    <source>
        <dbReference type="EMBL" id="AGZ43360.1"/>
    </source>
</evidence>
<dbReference type="KEGG" id="afs:AFR_25480"/>
<proteinExistence type="predicted"/>
<keyword evidence="1" id="KW-0812">Transmembrane</keyword>
<evidence type="ECO:0000256" key="1">
    <source>
        <dbReference type="SAM" id="Phobius"/>
    </source>
</evidence>
<feature type="transmembrane region" description="Helical" evidence="1">
    <location>
        <begin position="91"/>
        <end position="111"/>
    </location>
</feature>
<dbReference type="AlphaFoldDB" id="U5W5T8"/>
<keyword evidence="3" id="KW-1185">Reference proteome</keyword>
<keyword evidence="1" id="KW-1133">Transmembrane helix</keyword>
<dbReference type="Proteomes" id="UP000017746">
    <property type="component" value="Chromosome"/>
</dbReference>
<dbReference type="PATRIC" id="fig|1246995.3.peg.5163"/>
<evidence type="ECO:0000313" key="3">
    <source>
        <dbReference type="Proteomes" id="UP000017746"/>
    </source>
</evidence>
<accession>U5W5T8</accession>
<name>U5W5T8_9ACTN</name>
<dbReference type="EMBL" id="CP006272">
    <property type="protein sequence ID" value="AGZ43360.1"/>
    <property type="molecule type" value="Genomic_DNA"/>
</dbReference>
<protein>
    <submittedName>
        <fullName evidence="2">Uncharacterized protein</fullName>
    </submittedName>
</protein>
<keyword evidence="1" id="KW-0472">Membrane</keyword>
<organism evidence="2 3">
    <name type="scientific">Actinoplanes friuliensis DSM 7358</name>
    <dbReference type="NCBI Taxonomy" id="1246995"/>
    <lineage>
        <taxon>Bacteria</taxon>
        <taxon>Bacillati</taxon>
        <taxon>Actinomycetota</taxon>
        <taxon>Actinomycetes</taxon>
        <taxon>Micromonosporales</taxon>
        <taxon>Micromonosporaceae</taxon>
        <taxon>Actinoplanes</taxon>
    </lineage>
</organism>
<gene>
    <name evidence="2" type="ORF">AFR_25480</name>
</gene>
<dbReference type="HOGENOM" id="CLU_1954884_0_0_11"/>
<sequence>MFGMPETRITRRERRAIAAEWRQVPFRTRLEVARLAKQGERHPDDGVDAVAVRVSRMALEEPSSSFFHTTAFGVLLTLTLLAIAVLWDDTFPRWCAGLGGSACFVLLVFNWDLKRDARRILAVPRHRS</sequence>